<feature type="non-terminal residue" evidence="2">
    <location>
        <position position="1"/>
    </location>
</feature>
<gene>
    <name evidence="2" type="ORF">KI387_032768</name>
</gene>
<name>A0AA38BQX3_TAXCH</name>
<dbReference type="InterPro" id="IPR013103">
    <property type="entry name" value="RVT_2"/>
</dbReference>
<dbReference type="Pfam" id="PF07727">
    <property type="entry name" value="RVT_2"/>
    <property type="match status" value="1"/>
</dbReference>
<evidence type="ECO:0000313" key="2">
    <source>
        <dbReference type="EMBL" id="KAH9288651.1"/>
    </source>
</evidence>
<feature type="non-terminal residue" evidence="2">
    <location>
        <position position="69"/>
    </location>
</feature>
<dbReference type="EMBL" id="JAHRHJ020003813">
    <property type="protein sequence ID" value="KAH9288651.1"/>
    <property type="molecule type" value="Genomic_DNA"/>
</dbReference>
<sequence length="69" mass="7928">EKMDSIRLTLAIAAARRRDIHHMDVKNAFLHGDLEEEIYMEQPQGYVKNSSLVCKLKKSLYGLKEAPRA</sequence>
<protein>
    <recommendedName>
        <fullName evidence="1">Reverse transcriptase Ty1/copia-type domain-containing protein</fullName>
    </recommendedName>
</protein>
<accession>A0AA38BQX3</accession>
<dbReference type="OMA" id="RRRDIHH"/>
<keyword evidence="3" id="KW-1185">Reference proteome</keyword>
<comment type="caution">
    <text evidence="2">The sequence shown here is derived from an EMBL/GenBank/DDBJ whole genome shotgun (WGS) entry which is preliminary data.</text>
</comment>
<evidence type="ECO:0000313" key="3">
    <source>
        <dbReference type="Proteomes" id="UP000824469"/>
    </source>
</evidence>
<dbReference type="Proteomes" id="UP000824469">
    <property type="component" value="Unassembled WGS sequence"/>
</dbReference>
<proteinExistence type="predicted"/>
<dbReference type="AlphaFoldDB" id="A0AA38BQX3"/>
<organism evidence="2 3">
    <name type="scientific">Taxus chinensis</name>
    <name type="common">Chinese yew</name>
    <name type="synonym">Taxus wallichiana var. chinensis</name>
    <dbReference type="NCBI Taxonomy" id="29808"/>
    <lineage>
        <taxon>Eukaryota</taxon>
        <taxon>Viridiplantae</taxon>
        <taxon>Streptophyta</taxon>
        <taxon>Embryophyta</taxon>
        <taxon>Tracheophyta</taxon>
        <taxon>Spermatophyta</taxon>
        <taxon>Pinopsida</taxon>
        <taxon>Pinidae</taxon>
        <taxon>Conifers II</taxon>
        <taxon>Cupressales</taxon>
        <taxon>Taxaceae</taxon>
        <taxon>Taxus</taxon>
    </lineage>
</organism>
<reference evidence="2 3" key="1">
    <citation type="journal article" date="2021" name="Nat. Plants">
        <title>The Taxus genome provides insights into paclitaxel biosynthesis.</title>
        <authorList>
            <person name="Xiong X."/>
            <person name="Gou J."/>
            <person name="Liao Q."/>
            <person name="Li Y."/>
            <person name="Zhou Q."/>
            <person name="Bi G."/>
            <person name="Li C."/>
            <person name="Du R."/>
            <person name="Wang X."/>
            <person name="Sun T."/>
            <person name="Guo L."/>
            <person name="Liang H."/>
            <person name="Lu P."/>
            <person name="Wu Y."/>
            <person name="Zhang Z."/>
            <person name="Ro D.K."/>
            <person name="Shang Y."/>
            <person name="Huang S."/>
            <person name="Yan J."/>
        </authorList>
    </citation>
    <scope>NUCLEOTIDE SEQUENCE [LARGE SCALE GENOMIC DNA]</scope>
    <source>
        <strain evidence="2">Ta-2019</strain>
    </source>
</reference>
<evidence type="ECO:0000259" key="1">
    <source>
        <dbReference type="Pfam" id="PF07727"/>
    </source>
</evidence>
<feature type="domain" description="Reverse transcriptase Ty1/copia-type" evidence="1">
    <location>
        <begin position="2"/>
        <end position="68"/>
    </location>
</feature>